<evidence type="ECO:0000313" key="4">
    <source>
        <dbReference type="Proteomes" id="UP001396898"/>
    </source>
</evidence>
<dbReference type="Pfam" id="PF22943">
    <property type="entry name" value="HTH_68"/>
    <property type="match status" value="1"/>
</dbReference>
<feature type="compositionally biased region" description="Polar residues" evidence="1">
    <location>
        <begin position="95"/>
        <end position="111"/>
    </location>
</feature>
<feature type="compositionally biased region" description="Low complexity" evidence="1">
    <location>
        <begin position="112"/>
        <end position="126"/>
    </location>
</feature>
<feature type="compositionally biased region" description="Low complexity" evidence="1">
    <location>
        <begin position="33"/>
        <end position="45"/>
    </location>
</feature>
<reference evidence="3 4" key="1">
    <citation type="submission" date="2023-01" db="EMBL/GenBank/DDBJ databases">
        <title>Analysis of 21 Apiospora genomes using comparative genomics revels a genus with tremendous synthesis potential of carbohydrate active enzymes and secondary metabolites.</title>
        <authorList>
            <person name="Sorensen T."/>
        </authorList>
    </citation>
    <scope>NUCLEOTIDE SEQUENCE [LARGE SCALE GENOMIC DNA]</scope>
    <source>
        <strain evidence="3 4">CBS 20057</strain>
    </source>
</reference>
<proteinExistence type="predicted"/>
<accession>A0ABR1REN6</accession>
<comment type="caution">
    <text evidence="3">The sequence shown here is derived from an EMBL/GenBank/DDBJ whole genome shotgun (WGS) entry which is preliminary data.</text>
</comment>
<feature type="region of interest" description="Disordered" evidence="1">
    <location>
        <begin position="1"/>
        <end position="137"/>
    </location>
</feature>
<name>A0ABR1REN6_9PEZI</name>
<keyword evidence="4" id="KW-1185">Reference proteome</keyword>
<dbReference type="EMBL" id="JAQQWI010000016">
    <property type="protein sequence ID" value="KAK8008688.1"/>
    <property type="molecule type" value="Genomic_DNA"/>
</dbReference>
<feature type="domain" description="Helix-turn-helix" evidence="2">
    <location>
        <begin position="158"/>
        <end position="202"/>
    </location>
</feature>
<evidence type="ECO:0000256" key="1">
    <source>
        <dbReference type="SAM" id="MobiDB-lite"/>
    </source>
</evidence>
<gene>
    <name evidence="3" type="ORF">PG991_011239</name>
</gene>
<sequence length="205" mass="21434">MGSKASKPVQAATRKFPSRAPGTAPPPTSFSRPAAAEAPRNPTAAGGQASSDRRAVSPKASLNKNDAIKQDAMDPNPITDAAFSQRLRQMGIATPNPTMSNSSTASPIAGTSSPHDAASSSSRAPSQQNTTLNALDARRRIQESVDVQSQNPSAGREYVDVGVLRQILMMRDRGFAAPDIEKRLRLKSGVVARVGPPGVIAPLSL</sequence>
<organism evidence="3 4">
    <name type="scientific">Apiospora marii</name>
    <dbReference type="NCBI Taxonomy" id="335849"/>
    <lineage>
        <taxon>Eukaryota</taxon>
        <taxon>Fungi</taxon>
        <taxon>Dikarya</taxon>
        <taxon>Ascomycota</taxon>
        <taxon>Pezizomycotina</taxon>
        <taxon>Sordariomycetes</taxon>
        <taxon>Xylariomycetidae</taxon>
        <taxon>Amphisphaeriales</taxon>
        <taxon>Apiosporaceae</taxon>
        <taxon>Apiospora</taxon>
    </lineage>
</organism>
<dbReference type="Proteomes" id="UP001396898">
    <property type="component" value="Unassembled WGS sequence"/>
</dbReference>
<evidence type="ECO:0000259" key="2">
    <source>
        <dbReference type="Pfam" id="PF22943"/>
    </source>
</evidence>
<evidence type="ECO:0000313" key="3">
    <source>
        <dbReference type="EMBL" id="KAK8008688.1"/>
    </source>
</evidence>
<dbReference type="InterPro" id="IPR054448">
    <property type="entry name" value="HTH_put_ascomycetes"/>
</dbReference>
<protein>
    <recommendedName>
        <fullName evidence="2">Helix-turn-helix domain-containing protein</fullName>
    </recommendedName>
</protein>